<dbReference type="OrthoDB" id="4570841at2"/>
<dbReference type="EMBL" id="LR215973">
    <property type="protein sequence ID" value="VFB01437.1"/>
    <property type="molecule type" value="Genomic_DNA"/>
</dbReference>
<reference evidence="6 7" key="1">
    <citation type="submission" date="2019-02" db="EMBL/GenBank/DDBJ databases">
        <authorList>
            <consortium name="Pathogen Informatics"/>
        </authorList>
    </citation>
    <scope>NUCLEOTIDE SEQUENCE [LARGE SCALE GENOMIC DNA]</scope>
    <source>
        <strain evidence="6 7">3012STDY6756504</strain>
    </source>
</reference>
<evidence type="ECO:0000313" key="6">
    <source>
        <dbReference type="EMBL" id="VFB01437.1"/>
    </source>
</evidence>
<dbReference type="InterPro" id="IPR053877">
    <property type="entry name" value="RskA_N"/>
</dbReference>
<proteinExistence type="predicted"/>
<protein>
    <recommendedName>
        <fullName evidence="3">Anti-sigma-K factor RskA N-terminal domain-containing protein</fullName>
    </recommendedName>
</protein>
<dbReference type="Proteomes" id="UP000290439">
    <property type="component" value="Chromosome"/>
</dbReference>
<dbReference type="GeneID" id="57067438"/>
<accession>A0A2L2JLB6</accession>
<evidence type="ECO:0000313" key="7">
    <source>
        <dbReference type="Proteomes" id="UP000290439"/>
    </source>
</evidence>
<dbReference type="AlphaFoldDB" id="A0A2L2JLB6"/>
<dbReference type="Proteomes" id="UP000308349">
    <property type="component" value="Unassembled WGS sequence"/>
</dbReference>
<dbReference type="RefSeq" id="WP_104362060.1">
    <property type="nucleotide sequence ID" value="NZ_CAWPGX010000409.1"/>
</dbReference>
<dbReference type="EMBL" id="VBUU01000010">
    <property type="protein sequence ID" value="TLG11526.1"/>
    <property type="molecule type" value="Genomic_DNA"/>
</dbReference>
<gene>
    <name evidence="4" type="ORF">FEK34_00980</name>
    <name evidence="5" type="ORF">FEK35_12595</name>
    <name evidence="6" type="ORF">NCTC10797_05255</name>
</gene>
<feature type="domain" description="Anti-sigma-K factor RskA N-terminal" evidence="3">
    <location>
        <begin position="6"/>
        <end position="51"/>
    </location>
</feature>
<evidence type="ECO:0000259" key="3">
    <source>
        <dbReference type="Pfam" id="PF22618"/>
    </source>
</evidence>
<keyword evidence="1" id="KW-0805">Transcription regulation</keyword>
<sequence length="83" mass="8835">MNERQIDLAHTVALGSIDDEDHQAVQELLDSEDPARRAEFITEVHLTREALGALAAATAVQPPAALRGRLLTAIAAEQPPVAS</sequence>
<dbReference type="EMBL" id="VBUT01000001">
    <property type="protein sequence ID" value="TLF82353.1"/>
    <property type="molecule type" value="Genomic_DNA"/>
</dbReference>
<dbReference type="Pfam" id="PF22618">
    <property type="entry name" value="RskA_N"/>
    <property type="match status" value="1"/>
</dbReference>
<dbReference type="Gene3D" id="1.10.10.1320">
    <property type="entry name" value="Anti-sigma factor, zinc-finger domain"/>
    <property type="match status" value="1"/>
</dbReference>
<evidence type="ECO:0000313" key="8">
    <source>
        <dbReference type="Proteomes" id="UP000306378"/>
    </source>
</evidence>
<evidence type="ECO:0000313" key="4">
    <source>
        <dbReference type="EMBL" id="TLF82353.1"/>
    </source>
</evidence>
<evidence type="ECO:0000256" key="1">
    <source>
        <dbReference type="ARBA" id="ARBA00023015"/>
    </source>
</evidence>
<name>A0A2L2JLB6_9NOCA</name>
<keyword evidence="2" id="KW-0804">Transcription</keyword>
<organism evidence="5 9">
    <name type="scientific">Nocardia cyriacigeorgica</name>
    <dbReference type="NCBI Taxonomy" id="135487"/>
    <lineage>
        <taxon>Bacteria</taxon>
        <taxon>Bacillati</taxon>
        <taxon>Actinomycetota</taxon>
        <taxon>Actinomycetes</taxon>
        <taxon>Mycobacteriales</taxon>
        <taxon>Nocardiaceae</taxon>
        <taxon>Nocardia</taxon>
    </lineage>
</organism>
<reference evidence="8 9" key="2">
    <citation type="submission" date="2019-05" db="EMBL/GenBank/DDBJ databases">
        <title>Genomes sequences of two Nocardia cyriacigeorgica environmental isolates, type strains Nocardia asteroides ATCC 19247 and Nocardia cyriacigeorgica DSM 44484.</title>
        <authorList>
            <person name="Vautrin F."/>
            <person name="Bergeron E."/>
            <person name="Dubost A."/>
            <person name="Abrouk D."/>
            <person name="Rodriguez Nava V."/>
            <person name="Pujic P."/>
        </authorList>
    </citation>
    <scope>NUCLEOTIDE SEQUENCE [LARGE SCALE GENOMIC DNA]</scope>
    <source>
        <strain evidence="5 9">EML 1456</strain>
        <strain evidence="4 8">EML 446</strain>
    </source>
</reference>
<dbReference type="InterPro" id="IPR041916">
    <property type="entry name" value="Anti_sigma_zinc_sf"/>
</dbReference>
<dbReference type="Proteomes" id="UP000306378">
    <property type="component" value="Unassembled WGS sequence"/>
</dbReference>
<evidence type="ECO:0000313" key="5">
    <source>
        <dbReference type="EMBL" id="TLG11526.1"/>
    </source>
</evidence>
<evidence type="ECO:0000256" key="2">
    <source>
        <dbReference type="ARBA" id="ARBA00023163"/>
    </source>
</evidence>
<evidence type="ECO:0000313" key="9">
    <source>
        <dbReference type="Proteomes" id="UP000308349"/>
    </source>
</evidence>